<gene>
    <name evidence="2" type="ORF">FN846DRAFT_999037</name>
</gene>
<evidence type="ECO:0000256" key="1">
    <source>
        <dbReference type="SAM" id="Phobius"/>
    </source>
</evidence>
<keyword evidence="1" id="KW-0812">Transmembrane</keyword>
<organism evidence="2 3">
    <name type="scientific">Sphaerosporella brunnea</name>
    <dbReference type="NCBI Taxonomy" id="1250544"/>
    <lineage>
        <taxon>Eukaryota</taxon>
        <taxon>Fungi</taxon>
        <taxon>Dikarya</taxon>
        <taxon>Ascomycota</taxon>
        <taxon>Pezizomycotina</taxon>
        <taxon>Pezizomycetes</taxon>
        <taxon>Pezizales</taxon>
        <taxon>Pyronemataceae</taxon>
        <taxon>Sphaerosporella</taxon>
    </lineage>
</organism>
<protein>
    <submittedName>
        <fullName evidence="2">Uncharacterized protein</fullName>
    </submittedName>
</protein>
<reference evidence="2 3" key="1">
    <citation type="submission" date="2019-09" db="EMBL/GenBank/DDBJ databases">
        <title>Draft genome of the ectomycorrhizal ascomycete Sphaerosporella brunnea.</title>
        <authorList>
            <consortium name="DOE Joint Genome Institute"/>
            <person name="Benucci G.M."/>
            <person name="Marozzi G."/>
            <person name="Antonielli L."/>
            <person name="Sanchez S."/>
            <person name="Marco P."/>
            <person name="Wang X."/>
            <person name="Falini L.B."/>
            <person name="Barry K."/>
            <person name="Haridas S."/>
            <person name="Lipzen A."/>
            <person name="Labutti K."/>
            <person name="Grigoriev I.V."/>
            <person name="Murat C."/>
            <person name="Martin F."/>
            <person name="Albertini E."/>
            <person name="Donnini D."/>
            <person name="Bonito G."/>
        </authorList>
    </citation>
    <scope>NUCLEOTIDE SEQUENCE [LARGE SCALE GENOMIC DNA]</scope>
    <source>
        <strain evidence="2 3">Sb_GMNB300</strain>
    </source>
</reference>
<accession>A0A5J5EHR6</accession>
<evidence type="ECO:0000313" key="2">
    <source>
        <dbReference type="EMBL" id="KAA8894761.1"/>
    </source>
</evidence>
<feature type="transmembrane region" description="Helical" evidence="1">
    <location>
        <begin position="47"/>
        <end position="76"/>
    </location>
</feature>
<keyword evidence="3" id="KW-1185">Reference proteome</keyword>
<proteinExistence type="predicted"/>
<dbReference type="InParanoid" id="A0A5J5EHR6"/>
<evidence type="ECO:0000313" key="3">
    <source>
        <dbReference type="Proteomes" id="UP000326924"/>
    </source>
</evidence>
<dbReference type="AlphaFoldDB" id="A0A5J5EHR6"/>
<dbReference type="Proteomes" id="UP000326924">
    <property type="component" value="Unassembled WGS sequence"/>
</dbReference>
<name>A0A5J5EHR6_9PEZI</name>
<sequence>MQPALLVSSTIGILLVMAAFGYLWQTNIHDDPNSLRSRIALINGTKSVVAAASALLRACLSVQVGTCCLMLATLAFEKNTVLLRDAAAMSIYRYATCSPWTMAFPVLGGTRVSRNIVPILLVVLLSSVAVLSQVVSTILLLDLTSAFVAGRVRDVPITYNPDSRVGIPDALEDGRFLDFPRFAERTGADFWLRENSTGLGRAIHGTGRTLRAFFPLPQDQRSLLIHYDGLAGVVEANVLCTSPETMNVTYRQILRPGNMSPLGHVTGNLGVEFLHRSSAQLESQKSFRFNKKQSLSNLVLDLNCTIEEALFTIDPSLYPLRVKATADCESDCTGFDDYQPTPRNHWFLFLRQNILRHLDTEYLLDANLTGPPEIIVFNQTNSRPSFNGSEWTTLEFIYPGSDVELELSVCVMPGRTASANITAQANATVTEPVYGTSNKLPSWTSWGAYAEKTVFIRRQFATSSSFEQRGILDLKIGTGNEDHLFFRTERVLGQFSR</sequence>
<dbReference type="EMBL" id="VXIS01000313">
    <property type="protein sequence ID" value="KAA8894761.1"/>
    <property type="molecule type" value="Genomic_DNA"/>
</dbReference>
<comment type="caution">
    <text evidence="2">The sequence shown here is derived from an EMBL/GenBank/DDBJ whole genome shotgun (WGS) entry which is preliminary data.</text>
</comment>
<dbReference type="OrthoDB" id="5428040at2759"/>
<keyword evidence="1" id="KW-0472">Membrane</keyword>
<feature type="transmembrane region" description="Helical" evidence="1">
    <location>
        <begin position="116"/>
        <end position="141"/>
    </location>
</feature>
<keyword evidence="1" id="KW-1133">Transmembrane helix</keyword>
<feature type="transmembrane region" description="Helical" evidence="1">
    <location>
        <begin position="6"/>
        <end position="26"/>
    </location>
</feature>